<dbReference type="PANTHER" id="PTHR37844">
    <property type="entry name" value="SER/THR PROTEIN PHOSPHATASE SUPERFAMILY (AFU_ORTHOLOGUE AFUA_1G14840)"/>
    <property type="match status" value="1"/>
</dbReference>
<protein>
    <submittedName>
        <fullName evidence="2">Metallophosphoesterase</fullName>
    </submittedName>
</protein>
<reference evidence="2 3" key="1">
    <citation type="submission" date="2009-10" db="EMBL/GenBank/DDBJ databases">
        <title>Complete sequence of Halothiobacillus neapolitanus c2.</title>
        <authorList>
            <consortium name="US DOE Joint Genome Institute"/>
            <person name="Lucas S."/>
            <person name="Copeland A."/>
            <person name="Lapidus A."/>
            <person name="Glavina del Rio T."/>
            <person name="Tice H."/>
            <person name="Bruce D."/>
            <person name="Goodwin L."/>
            <person name="Pitluck S."/>
            <person name="Davenport K."/>
            <person name="Brettin T."/>
            <person name="Detter J.C."/>
            <person name="Han C."/>
            <person name="Tapia R."/>
            <person name="Larimer F."/>
            <person name="Land M."/>
            <person name="Hauser L."/>
            <person name="Kyrpides N."/>
            <person name="Mikhailova N."/>
            <person name="Kerfeld C."/>
            <person name="Cannon G."/>
            <person name="Heinhort S."/>
        </authorList>
    </citation>
    <scope>NUCLEOTIDE SEQUENCE [LARGE SCALE GENOMIC DNA]</scope>
    <source>
        <strain evidence="3">ATCC 23641 / c2</strain>
    </source>
</reference>
<dbReference type="AlphaFoldDB" id="D0KZB6"/>
<accession>D0KZB6</accession>
<dbReference type="InterPro" id="IPR004843">
    <property type="entry name" value="Calcineurin-like_PHP"/>
</dbReference>
<evidence type="ECO:0000259" key="1">
    <source>
        <dbReference type="Pfam" id="PF00149"/>
    </source>
</evidence>
<dbReference type="STRING" id="555778.Hneap_0948"/>
<dbReference type="Gene3D" id="3.60.21.10">
    <property type="match status" value="1"/>
</dbReference>
<evidence type="ECO:0000313" key="2">
    <source>
        <dbReference type="EMBL" id="ACX95789.1"/>
    </source>
</evidence>
<feature type="domain" description="Calcineurin-like phosphoesterase" evidence="1">
    <location>
        <begin position="1"/>
        <end position="213"/>
    </location>
</feature>
<gene>
    <name evidence="2" type="ordered locus">Hneap_0948</name>
</gene>
<evidence type="ECO:0000313" key="3">
    <source>
        <dbReference type="Proteomes" id="UP000009102"/>
    </source>
</evidence>
<dbReference type="OrthoDB" id="356681at2"/>
<dbReference type="eggNOG" id="COG1409">
    <property type="taxonomic scope" value="Bacteria"/>
</dbReference>
<sequence>MRLHILSDLHLEICPDIDGLSLDTQSDVVVLAGDIHRGVRGVHWATKHFRDKPVVYVPGNHEFYGQRSIAHTIKALREAAKTTNVHVLDDDELIIDGVRFLGSTLWTDFNLFGGSARAITARREAALFLNDFKAIGQFKLREWDERHARSRMFLHERLSTKHDGPTVVVTHHAPHVGSVHQSYADDPLTPAFVSQLPELVSKTNLWIHGHVHNTFIYEPAECPDIQVVCNPRGYAPRDKPRQNENPVFSPNLVLAVRRTTESYHEQ</sequence>
<dbReference type="Proteomes" id="UP000009102">
    <property type="component" value="Chromosome"/>
</dbReference>
<dbReference type="HOGENOM" id="CLU_060372_3_0_6"/>
<dbReference type="PANTHER" id="PTHR37844:SF2">
    <property type="entry name" value="SER_THR PROTEIN PHOSPHATASE SUPERFAMILY (AFU_ORTHOLOGUE AFUA_1G14840)"/>
    <property type="match status" value="1"/>
</dbReference>
<name>D0KZB6_HALNC</name>
<dbReference type="GO" id="GO:0016787">
    <property type="term" value="F:hydrolase activity"/>
    <property type="evidence" value="ECO:0007669"/>
    <property type="project" value="InterPro"/>
</dbReference>
<dbReference type="RefSeq" id="WP_012823825.1">
    <property type="nucleotide sequence ID" value="NC_013422.1"/>
</dbReference>
<dbReference type="SUPFAM" id="SSF56300">
    <property type="entry name" value="Metallo-dependent phosphatases"/>
    <property type="match status" value="1"/>
</dbReference>
<dbReference type="InterPro" id="IPR029052">
    <property type="entry name" value="Metallo-depent_PP-like"/>
</dbReference>
<keyword evidence="3" id="KW-1185">Reference proteome</keyword>
<dbReference type="Pfam" id="PF00149">
    <property type="entry name" value="Metallophos"/>
    <property type="match status" value="1"/>
</dbReference>
<dbReference type="KEGG" id="hna:Hneap_0948"/>
<proteinExistence type="predicted"/>
<organism evidence="2 3">
    <name type="scientific">Halothiobacillus neapolitanus (strain ATCC 23641 / DSM 15147 / CIP 104769 / NCIMB 8539 / c2)</name>
    <name type="common">Thiobacillus neapolitanus</name>
    <dbReference type="NCBI Taxonomy" id="555778"/>
    <lineage>
        <taxon>Bacteria</taxon>
        <taxon>Pseudomonadati</taxon>
        <taxon>Pseudomonadota</taxon>
        <taxon>Gammaproteobacteria</taxon>
        <taxon>Chromatiales</taxon>
        <taxon>Halothiobacillaceae</taxon>
        <taxon>Halothiobacillus</taxon>
    </lineage>
</organism>
<dbReference type="EMBL" id="CP001801">
    <property type="protein sequence ID" value="ACX95789.1"/>
    <property type="molecule type" value="Genomic_DNA"/>
</dbReference>